<evidence type="ECO:0000256" key="1">
    <source>
        <dbReference type="SAM" id="MobiDB-lite"/>
    </source>
</evidence>
<protein>
    <recommendedName>
        <fullName evidence="3">Aminopeptidase</fullName>
    </recommendedName>
</protein>
<name>A0A383F3J9_9ZZZZ</name>
<organism evidence="2">
    <name type="scientific">marine metagenome</name>
    <dbReference type="NCBI Taxonomy" id="408172"/>
    <lineage>
        <taxon>unclassified sequences</taxon>
        <taxon>metagenomes</taxon>
        <taxon>ecological metagenomes</taxon>
    </lineage>
</organism>
<dbReference type="AlphaFoldDB" id="A0A383F3J9"/>
<proteinExistence type="predicted"/>
<feature type="non-terminal residue" evidence="2">
    <location>
        <position position="209"/>
    </location>
</feature>
<dbReference type="EMBL" id="UINC01231062">
    <property type="protein sequence ID" value="SVE63444.1"/>
    <property type="molecule type" value="Genomic_DNA"/>
</dbReference>
<evidence type="ECO:0000313" key="2">
    <source>
        <dbReference type="EMBL" id="SVE63444.1"/>
    </source>
</evidence>
<reference evidence="2" key="1">
    <citation type="submission" date="2018-05" db="EMBL/GenBank/DDBJ databases">
        <authorList>
            <person name="Lanie J.A."/>
            <person name="Ng W.-L."/>
            <person name="Kazmierczak K.M."/>
            <person name="Andrzejewski T.M."/>
            <person name="Davidsen T.M."/>
            <person name="Wayne K.J."/>
            <person name="Tettelin H."/>
            <person name="Glass J.I."/>
            <person name="Rusch D."/>
            <person name="Podicherti R."/>
            <person name="Tsui H.-C.T."/>
            <person name="Winkler M.E."/>
        </authorList>
    </citation>
    <scope>NUCLEOTIDE SEQUENCE</scope>
</reference>
<gene>
    <name evidence="2" type="ORF">METZ01_LOCUS516298</name>
</gene>
<evidence type="ECO:0008006" key="3">
    <source>
        <dbReference type="Google" id="ProtNLM"/>
    </source>
</evidence>
<feature type="region of interest" description="Disordered" evidence="1">
    <location>
        <begin position="32"/>
        <end position="52"/>
    </location>
</feature>
<sequence length="209" mass="23828">MLKHIRVHWRRLCAASFLLAFSASAAPKDPFKQLDDLWPTPDTTRRASGAPGPGYWQQRADYVIDVELDEAKNRIIGKEKITYHNHSQDTLDYLWLQLDQNLFDPKAIAAQSRTSSGPSGLSYKSFEGLLLQQKFDGGYKITAVKDANGKLLKHVVVQTMMRVIPSQPLKSGKSITFSVEWDYNINDATKMRARTGYEYFKEDKNHLYA</sequence>
<accession>A0A383F3J9</accession>